<evidence type="ECO:0000256" key="7">
    <source>
        <dbReference type="ARBA" id="ARBA00023010"/>
    </source>
</evidence>
<dbReference type="FunFam" id="1.10.10.2360:FF:000001">
    <property type="entry name" value="Nuclear pore complex protein Nup98-Nup96"/>
    <property type="match status" value="1"/>
</dbReference>
<dbReference type="InterPro" id="IPR021967">
    <property type="entry name" value="Nup98_C"/>
</dbReference>
<dbReference type="GO" id="GO:0006405">
    <property type="term" value="P:RNA export from nucleus"/>
    <property type="evidence" value="ECO:0007669"/>
    <property type="project" value="TreeGrafter"/>
</dbReference>
<evidence type="ECO:0000256" key="5">
    <source>
        <dbReference type="ARBA" id="ARBA00022816"/>
    </source>
</evidence>
<dbReference type="Gene3D" id="1.25.40.690">
    <property type="match status" value="1"/>
</dbReference>
<reference evidence="12 13" key="1">
    <citation type="journal article" date="2024" name="Nat. Commun.">
        <title>Phylogenomics reveals the evolutionary origins of lichenization in chlorophyte algae.</title>
        <authorList>
            <person name="Puginier C."/>
            <person name="Libourel C."/>
            <person name="Otte J."/>
            <person name="Skaloud P."/>
            <person name="Haon M."/>
            <person name="Grisel S."/>
            <person name="Petersen M."/>
            <person name="Berrin J.G."/>
            <person name="Delaux P.M."/>
            <person name="Dal Grande F."/>
            <person name="Keller J."/>
        </authorList>
    </citation>
    <scope>NUCLEOTIDE SEQUENCE [LARGE SCALE GENOMIC DNA]</scope>
    <source>
        <strain evidence="12 13">SAG 245.80</strain>
    </source>
</reference>
<dbReference type="GO" id="GO:0000973">
    <property type="term" value="P:post-transcriptional tethering of RNA polymerase II gene DNA at nuclear periphery"/>
    <property type="evidence" value="ECO:0007669"/>
    <property type="project" value="TreeGrafter"/>
</dbReference>
<evidence type="ECO:0000256" key="1">
    <source>
        <dbReference type="ARBA" id="ARBA00004567"/>
    </source>
</evidence>
<feature type="compositionally biased region" description="Basic and acidic residues" evidence="10">
    <location>
        <begin position="886"/>
        <end position="904"/>
    </location>
</feature>
<proteinExistence type="inferred from homology"/>
<dbReference type="GO" id="GO:0044614">
    <property type="term" value="C:nuclear pore cytoplasmic filaments"/>
    <property type="evidence" value="ECO:0007669"/>
    <property type="project" value="TreeGrafter"/>
</dbReference>
<name>A0AAW1SI42_9CHLO</name>
<dbReference type="Gene3D" id="3.30.1610.10">
    <property type="entry name" value="Peptidase S59, nucleoporin"/>
    <property type="match status" value="1"/>
</dbReference>
<evidence type="ECO:0000256" key="8">
    <source>
        <dbReference type="ARBA" id="ARBA00023132"/>
    </source>
</evidence>
<evidence type="ECO:0000256" key="9">
    <source>
        <dbReference type="ARBA" id="ARBA00023242"/>
    </source>
</evidence>
<dbReference type="InterPro" id="IPR007230">
    <property type="entry name" value="Nup98_auto-Pept-S59_dom"/>
</dbReference>
<feature type="compositionally biased region" description="Gly residues" evidence="10">
    <location>
        <begin position="264"/>
        <end position="274"/>
    </location>
</feature>
<evidence type="ECO:0000259" key="11">
    <source>
        <dbReference type="PROSITE" id="PS51434"/>
    </source>
</evidence>
<protein>
    <recommendedName>
        <fullName evidence="11">Peptidase S59 domain-containing protein</fullName>
    </recommendedName>
</protein>
<dbReference type="PANTHER" id="PTHR23198:SF6">
    <property type="entry name" value="NUCLEAR PORE COMPLEX PROTEIN NUP98-NUP96"/>
    <property type="match status" value="1"/>
</dbReference>
<dbReference type="Pfam" id="PF04096">
    <property type="entry name" value="Nucleoporin2"/>
    <property type="match status" value="1"/>
</dbReference>
<comment type="caution">
    <text evidence="12">The sequence shown here is derived from an EMBL/GenBank/DDBJ whole genome shotgun (WGS) entry which is preliminary data.</text>
</comment>
<keyword evidence="9" id="KW-0539">Nucleus</keyword>
<evidence type="ECO:0000256" key="3">
    <source>
        <dbReference type="ARBA" id="ARBA00022448"/>
    </source>
</evidence>
<keyword evidence="3" id="KW-0813">Transport</keyword>
<keyword evidence="13" id="KW-1185">Reference proteome</keyword>
<evidence type="ECO:0000256" key="2">
    <source>
        <dbReference type="ARBA" id="ARBA00008926"/>
    </source>
</evidence>
<feature type="domain" description="Peptidase S59" evidence="11">
    <location>
        <begin position="716"/>
        <end position="858"/>
    </location>
</feature>
<feature type="compositionally biased region" description="Low complexity" evidence="10">
    <location>
        <begin position="601"/>
        <end position="618"/>
    </location>
</feature>
<keyword evidence="4" id="KW-0068">Autocatalytic cleavage</keyword>
<feature type="region of interest" description="Disordered" evidence="10">
    <location>
        <begin position="1107"/>
        <end position="1136"/>
    </location>
</feature>
<dbReference type="GO" id="GO:0034398">
    <property type="term" value="P:telomere tethering at nuclear periphery"/>
    <property type="evidence" value="ECO:0007669"/>
    <property type="project" value="TreeGrafter"/>
</dbReference>
<feature type="region of interest" description="Disordered" evidence="10">
    <location>
        <begin position="188"/>
        <end position="220"/>
    </location>
</feature>
<dbReference type="PANTHER" id="PTHR23198">
    <property type="entry name" value="NUCLEOPORIN"/>
    <property type="match status" value="1"/>
</dbReference>
<comment type="subcellular location">
    <subcellularLocation>
        <location evidence="1">Nucleus</location>
        <location evidence="1">Nuclear pore complex</location>
    </subcellularLocation>
</comment>
<feature type="compositionally biased region" description="Gly residues" evidence="10">
    <location>
        <begin position="656"/>
        <end position="675"/>
    </location>
</feature>
<dbReference type="GO" id="GO:0017056">
    <property type="term" value="F:structural constituent of nuclear pore"/>
    <property type="evidence" value="ECO:0007669"/>
    <property type="project" value="InterPro"/>
</dbReference>
<feature type="region of interest" description="Disordered" evidence="10">
    <location>
        <begin position="578"/>
        <end position="709"/>
    </location>
</feature>
<comment type="similarity">
    <text evidence="2">Belongs to the nucleoporin GLFG family.</text>
</comment>
<dbReference type="PROSITE" id="PS51434">
    <property type="entry name" value="NUP_C"/>
    <property type="match status" value="1"/>
</dbReference>
<dbReference type="Proteomes" id="UP001445335">
    <property type="component" value="Unassembled WGS sequence"/>
</dbReference>
<feature type="compositionally biased region" description="Low complexity" evidence="10">
    <location>
        <begin position="980"/>
        <end position="992"/>
    </location>
</feature>
<evidence type="ECO:0000313" key="13">
    <source>
        <dbReference type="Proteomes" id="UP001445335"/>
    </source>
</evidence>
<evidence type="ECO:0000256" key="6">
    <source>
        <dbReference type="ARBA" id="ARBA00022927"/>
    </source>
</evidence>
<dbReference type="Gene3D" id="1.10.10.2360">
    <property type="match status" value="1"/>
</dbReference>
<keyword evidence="8" id="KW-0906">Nuclear pore complex</keyword>
<feature type="compositionally biased region" description="Basic and acidic residues" evidence="10">
    <location>
        <begin position="1223"/>
        <end position="1241"/>
    </location>
</feature>
<dbReference type="InterPro" id="IPR037665">
    <property type="entry name" value="Nucleoporin_S59-like"/>
</dbReference>
<keyword evidence="5" id="KW-0509">mRNA transport</keyword>
<dbReference type="GO" id="GO:0051028">
    <property type="term" value="P:mRNA transport"/>
    <property type="evidence" value="ECO:0007669"/>
    <property type="project" value="UniProtKB-KW"/>
</dbReference>
<feature type="region of interest" description="Disordered" evidence="10">
    <location>
        <begin position="1210"/>
        <end position="1255"/>
    </location>
</feature>
<evidence type="ECO:0000313" key="12">
    <source>
        <dbReference type="EMBL" id="KAK9845938.1"/>
    </source>
</evidence>
<sequence length="1802" mass="180779">MAGFGGFGAGFGATQSASPFGQTTPAFSSTPLAFGQTQAVSAPFGATPSTGMFGSTTPAFGSSTSTFGAASAPAFSAGAFGAKPATGTGFGGFGTSTTPNPFTISQPTFGAAAAPGGFGSAQPATPSFGGFGGTPATPAFGSGFGASSSPAFGAAASTPAFGMAGGSGFGATTPTAFGSGGFGTPGAFGGAAPAPAPGSGSRAVQYQKTHDNDSQQSAGGQKQLVYFTSISAMPAYLSKSVEELRAEDYAAGVKGNTGQPAVGGFGTPGLGGFGQPAASSSPFGTPASTPAFGSFGSATPATPAFGSSTFGAASAPAFGAAASTPAFGSLGASTPAFGAPASTPAFGSFGTASAPAFSTPGSSAFGSTFGAPASTPAFSFSSSTPAFGAAASAPAFGAAATGSSPFGFGGGSTGGTLGFGAPSSAAFSFASSMSAFGAASAPSLFGGSAASPGFGASPGGFGSGLFGQTKPAGGSMFGSTQSGLGQPAAPAFSFANTGGNMFGQASAPAFGAGAFGAGSAASPGGFSFALGGQQAQQAQQLMAPVQAPGVATSPYGALPAAPQVAGVQLPEHRVGITARPPSSGGGYARPSAMVAPRSITPRSGVRLRSGRSRGVPRVAAQQSPSDFLSDRGSEDAEGSGGLFVTHNNPRQFFVPGGDGGKAHGGGSGSGGGGDGQEQDGEPAENGAAGGGRSRDERADGPISDEEVGRLLPRLTRDDYFLEPSLPQLAAMAREDPASLAAVANFAVGARDMGRVRWLEPVDVRALNLDAVVRMGKGSVEVYLKEEDRPPVGEGLNRAAEVTLMNVFRIDSATHRPTTDPEAIERYKRKLKKVVADQGARFIGYDAKEGVWRFEVEHFSRYGLLDSDDEEPPKKGPGKYAPGRGDAGGDQREGEGDEAMERSSDDGGGGAAADEAAAAMAAAAAVAEAGFDGEGEGAAGGGAAVAAEAPTPAVPERAQCAWQRVAPALQPPGLDAHQPTARASDAASDAASAPQPLDVAIGTVGAERSVVDAGTLLGRSFRAGWGPGGVLAVPAPAAPGKRASGAIPRPPRLELRRLDIAAGLAARGAGETLAGGPSKASADPGAGARARERLQELLELLLRHSAPEGSQGLGTLEECPTDGQAAEDGQGGGGEAEQAPLWGLRCAREGELHELACAVMRVNQKYLQGPEAPVLRHECWTWELLHVLFSHIPGEPRAPRSAPLRSRNVGAADDMQTADGESPADDRLNRGVERREGEPREGEFDDGVDANGSAKGGAAQLAAFRRREGLSRWLQDRARPEVEAALAGEGDAAARDRARPEVEAALAVEGDAAARVAHLLAGHQLAAAAALASASGDVRLAGLVCQAAASSGARADVRAQLRVWESAGMSARVAGPRLLAWRLLGGEVDAVVRPLQLDWRRALGAHLWYRHAPSAPPAAALETFARAAAVGDAPPPAPRYHERLRTRSAGPARPPPAVDDVNYGLLRVFAGVDDPADPAALARLLAPAAVTPARLDHWLGWALLEVLRAIGVAPLLPTGSSTKVFALHASMVAQLEALGLPQWAVFVALHLPDELPSEAGLGSPAGAGGFCGARRTQLVRELLRRHAPAWADARGAAAFLVGRLRLPREWLADALAGWAVHRRDVSGELAQRLAARQWAAAHALLAWRQAPRWLRSGRIPPLRAALEALQPHVPARAWRAGGGLFATYLQLKAVYAAVEAGDLAAAPRAARSHACEALAVCLRAAEAAAPPAETTAADLALLQAVRAEAARALAGWLLADAAEAASPAVAESEARVLALPALPPDARSHHLQAAVAALGAVLG</sequence>
<accession>A0AAW1SI42</accession>
<dbReference type="EMBL" id="JALJOU010000002">
    <property type="protein sequence ID" value="KAK9845938.1"/>
    <property type="molecule type" value="Genomic_DNA"/>
</dbReference>
<evidence type="ECO:0000256" key="4">
    <source>
        <dbReference type="ARBA" id="ARBA00022813"/>
    </source>
</evidence>
<dbReference type="GO" id="GO:0006606">
    <property type="term" value="P:protein import into nucleus"/>
    <property type="evidence" value="ECO:0007669"/>
    <property type="project" value="TreeGrafter"/>
</dbReference>
<dbReference type="GO" id="GO:0003723">
    <property type="term" value="F:RNA binding"/>
    <property type="evidence" value="ECO:0007669"/>
    <property type="project" value="TreeGrafter"/>
</dbReference>
<keyword evidence="7" id="KW-0811">Translocation</keyword>
<gene>
    <name evidence="12" type="ORF">WJX81_006497</name>
</gene>
<dbReference type="InterPro" id="IPR036903">
    <property type="entry name" value="Nup98_auto-Pept-S59_dom_sf"/>
</dbReference>
<feature type="compositionally biased region" description="Low complexity" evidence="10">
    <location>
        <begin position="190"/>
        <end position="201"/>
    </location>
</feature>
<dbReference type="GO" id="GO:0008139">
    <property type="term" value="F:nuclear localization sequence binding"/>
    <property type="evidence" value="ECO:0007669"/>
    <property type="project" value="TreeGrafter"/>
</dbReference>
<dbReference type="SUPFAM" id="SSF82215">
    <property type="entry name" value="C-terminal autoproteolytic domain of nucleoporin nup98"/>
    <property type="match status" value="1"/>
</dbReference>
<organism evidence="12 13">
    <name type="scientific">Elliptochloris bilobata</name>
    <dbReference type="NCBI Taxonomy" id="381761"/>
    <lineage>
        <taxon>Eukaryota</taxon>
        <taxon>Viridiplantae</taxon>
        <taxon>Chlorophyta</taxon>
        <taxon>core chlorophytes</taxon>
        <taxon>Trebouxiophyceae</taxon>
        <taxon>Trebouxiophyceae incertae sedis</taxon>
        <taxon>Elliptochloris clade</taxon>
        <taxon>Elliptochloris</taxon>
    </lineage>
</organism>
<feature type="region of interest" description="Disordered" evidence="10">
    <location>
        <begin position="969"/>
        <end position="993"/>
    </location>
</feature>
<feature type="region of interest" description="Disordered" evidence="10">
    <location>
        <begin position="864"/>
        <end position="913"/>
    </location>
</feature>
<dbReference type="Pfam" id="PF12110">
    <property type="entry name" value="Nup96"/>
    <property type="match status" value="1"/>
</dbReference>
<keyword evidence="6" id="KW-0653">Protein transport</keyword>
<feature type="region of interest" description="Disordered" evidence="10">
    <location>
        <begin position="264"/>
        <end position="285"/>
    </location>
</feature>
<evidence type="ECO:0000256" key="10">
    <source>
        <dbReference type="SAM" id="MobiDB-lite"/>
    </source>
</evidence>